<accession>A0A6B9VFV3</accession>
<reference evidence="1 2" key="1">
    <citation type="submission" date="2020-01" db="EMBL/GenBank/DDBJ databases">
        <title>Genome sequence of Arachis hypogaea, cultivar Shitouqi.</title>
        <authorList>
            <person name="Zhuang W."/>
            <person name="Chen H."/>
            <person name="Varshney R."/>
            <person name="Wang D."/>
            <person name="Ming R."/>
        </authorList>
    </citation>
    <scope>NUCLEOTIDE SEQUENCE [LARGE SCALE GENOMIC DNA]</scope>
    <source>
        <tissue evidence="1">Young leaf</tissue>
    </source>
</reference>
<dbReference type="Proteomes" id="UP000464620">
    <property type="component" value="Chromosome B09"/>
</dbReference>
<organism evidence="1 2">
    <name type="scientific">Arachis hypogaea</name>
    <name type="common">Peanut</name>
    <dbReference type="NCBI Taxonomy" id="3818"/>
    <lineage>
        <taxon>Eukaryota</taxon>
        <taxon>Viridiplantae</taxon>
        <taxon>Streptophyta</taxon>
        <taxon>Embryophyta</taxon>
        <taxon>Tracheophyta</taxon>
        <taxon>Spermatophyta</taxon>
        <taxon>Magnoliopsida</taxon>
        <taxon>eudicotyledons</taxon>
        <taxon>Gunneridae</taxon>
        <taxon>Pentapetalae</taxon>
        <taxon>rosids</taxon>
        <taxon>fabids</taxon>
        <taxon>Fabales</taxon>
        <taxon>Fabaceae</taxon>
        <taxon>Papilionoideae</taxon>
        <taxon>50 kb inversion clade</taxon>
        <taxon>dalbergioids sensu lato</taxon>
        <taxon>Dalbergieae</taxon>
        <taxon>Pterocarpus clade</taxon>
        <taxon>Arachis</taxon>
    </lineage>
</organism>
<protein>
    <submittedName>
        <fullName evidence="1">Uncharacterized protein</fullName>
    </submittedName>
</protein>
<dbReference type="AlphaFoldDB" id="A0A6B9VFV3"/>
<sequence>MPSPIYINPETVFELCPLLFSFKWSTPFTQSLKVYQLCETTMVRQGLGSVATTRVEEDMDHHHNLQKDQYGDLVFTNVYKPWSHSKRKSNSTFIFLLLWESFES</sequence>
<evidence type="ECO:0000313" key="1">
    <source>
        <dbReference type="EMBL" id="QHN80005.1"/>
    </source>
</evidence>
<dbReference type="EMBL" id="CP031001">
    <property type="protein sequence ID" value="QHN80005.1"/>
    <property type="molecule type" value="Genomic_DNA"/>
</dbReference>
<evidence type="ECO:0000313" key="2">
    <source>
        <dbReference type="Proteomes" id="UP000464620"/>
    </source>
</evidence>
<name>A0A6B9VFV3_ARAHY</name>
<proteinExistence type="predicted"/>
<gene>
    <name evidence="1" type="ORF">DS421_19g674740</name>
</gene>